<accession>G8NQX0</accession>
<dbReference type="eggNOG" id="COG1479">
    <property type="taxonomic scope" value="Bacteria"/>
</dbReference>
<evidence type="ECO:0000259" key="1">
    <source>
        <dbReference type="Pfam" id="PF03235"/>
    </source>
</evidence>
<feature type="domain" description="GmrSD restriction endonucleases N-terminal" evidence="1">
    <location>
        <begin position="57"/>
        <end position="208"/>
    </location>
</feature>
<organism evidence="2 3">
    <name type="scientific">Granulicella mallensis (strain ATCC BAA-1857 / DSM 23137 / MP5ACTX8)</name>
    <dbReference type="NCBI Taxonomy" id="682795"/>
    <lineage>
        <taxon>Bacteria</taxon>
        <taxon>Pseudomonadati</taxon>
        <taxon>Acidobacteriota</taxon>
        <taxon>Terriglobia</taxon>
        <taxon>Terriglobales</taxon>
        <taxon>Acidobacteriaceae</taxon>
        <taxon>Granulicella</taxon>
    </lineage>
</organism>
<dbReference type="STRING" id="682795.AciX8_4152"/>
<proteinExistence type="predicted"/>
<reference evidence="2 3" key="1">
    <citation type="submission" date="2011-11" db="EMBL/GenBank/DDBJ databases">
        <title>Complete sequence of Granulicella mallensis MP5ACTX8.</title>
        <authorList>
            <consortium name="US DOE Joint Genome Institute"/>
            <person name="Lucas S."/>
            <person name="Copeland A."/>
            <person name="Lapidus A."/>
            <person name="Cheng J.-F."/>
            <person name="Goodwin L."/>
            <person name="Pitluck S."/>
            <person name="Peters L."/>
            <person name="Lu M."/>
            <person name="Detter J.C."/>
            <person name="Han C."/>
            <person name="Tapia R."/>
            <person name="Land M."/>
            <person name="Hauser L."/>
            <person name="Kyrpides N."/>
            <person name="Ivanova N."/>
            <person name="Mikhailova N."/>
            <person name="Pagani I."/>
            <person name="Rawat S."/>
            <person name="Mannisto M."/>
            <person name="Haggblom M."/>
            <person name="Woyke T."/>
        </authorList>
    </citation>
    <scope>NUCLEOTIDE SEQUENCE [LARGE SCALE GENOMIC DNA]</scope>
    <source>
        <strain evidence="3">ATCC BAA-1857 / DSM 23137 / MP5ACTX8</strain>
    </source>
</reference>
<protein>
    <recommendedName>
        <fullName evidence="1">GmrSD restriction endonucleases N-terminal domain-containing protein</fullName>
    </recommendedName>
</protein>
<dbReference type="Pfam" id="PF03235">
    <property type="entry name" value="GmrSD_N"/>
    <property type="match status" value="1"/>
</dbReference>
<name>G8NQX0_GRAMM</name>
<evidence type="ECO:0000313" key="2">
    <source>
        <dbReference type="EMBL" id="AEU38433.1"/>
    </source>
</evidence>
<evidence type="ECO:0000313" key="3">
    <source>
        <dbReference type="Proteomes" id="UP000007113"/>
    </source>
</evidence>
<dbReference type="AlphaFoldDB" id="G8NQX0"/>
<dbReference type="PANTHER" id="PTHR39639">
    <property type="entry name" value="CHROMOSOME 16, WHOLE GENOME SHOTGUN SEQUENCE"/>
    <property type="match status" value="1"/>
</dbReference>
<gene>
    <name evidence="2" type="ordered locus">AciX8_4152</name>
</gene>
<dbReference type="HOGENOM" id="CLU_038557_2_2_0"/>
<dbReference type="InterPro" id="IPR004919">
    <property type="entry name" value="GmrSD_N"/>
</dbReference>
<keyword evidence="3" id="KW-1185">Reference proteome</keyword>
<dbReference type="PANTHER" id="PTHR39639:SF1">
    <property type="entry name" value="DUF262 DOMAIN-CONTAINING PROTEIN"/>
    <property type="match status" value="1"/>
</dbReference>
<dbReference type="KEGG" id="gma:AciX8_4152"/>
<dbReference type="EMBL" id="CP003130">
    <property type="protein sequence ID" value="AEU38433.1"/>
    <property type="molecule type" value="Genomic_DNA"/>
</dbReference>
<dbReference type="Proteomes" id="UP000007113">
    <property type="component" value="Chromosome"/>
</dbReference>
<sequence length="373" mass="42765">MTYNCATNRGRMPYEIETEELPLEFEDESGDEDVPMSYDIATYPSDFTLSGISQMWKDGDISIPDFQREFVWNIKQASLLIDSFLRGLPVPPVFFYIGDDNKNLVIDGQQRILSVVYFIEGYFGPEGIQGKRQVFRLKGLGEKSPFWNRRFVDLGSTDQRKLKQAVLRAVNIKQLSPVGNSTSAYHIFERLNTGGTPLTSQEIRNCVFMGFFSNQLKAANKDKNWRLILGKAQIDRHQKDTEILLRVFALVGNVDSYEKPMKEFLNKAMKENQSGDSARVKRFMNRLPDVLEMIIKAHGPKPFHIRGPLNASALDSVLCVLFENYGKITQNHFKTGYLQLLKDKTFQRYTQKGTTDAKTVQDRVALVRKYLMP</sequence>